<accession>A0A7X0IFR7</accession>
<evidence type="ECO:0000313" key="3">
    <source>
        <dbReference type="Proteomes" id="UP000555564"/>
    </source>
</evidence>
<organism evidence="2 3">
    <name type="scientific">Sphaerisporangium rubeum</name>
    <dbReference type="NCBI Taxonomy" id="321317"/>
    <lineage>
        <taxon>Bacteria</taxon>
        <taxon>Bacillati</taxon>
        <taxon>Actinomycetota</taxon>
        <taxon>Actinomycetes</taxon>
        <taxon>Streptosporangiales</taxon>
        <taxon>Streptosporangiaceae</taxon>
        <taxon>Sphaerisporangium</taxon>
    </lineage>
</organism>
<comment type="caution">
    <text evidence="2">The sequence shown here is derived from an EMBL/GenBank/DDBJ whole genome shotgun (WGS) entry which is preliminary data.</text>
</comment>
<dbReference type="NCBIfam" id="TIGR03086">
    <property type="entry name" value="TIGR03086 family metal-binding protein"/>
    <property type="match status" value="1"/>
</dbReference>
<dbReference type="NCBIfam" id="TIGR03083">
    <property type="entry name" value="maleylpyruvate isomerase family mycothiol-dependent enzyme"/>
    <property type="match status" value="1"/>
</dbReference>
<gene>
    <name evidence="2" type="ORF">BJ992_003851</name>
</gene>
<dbReference type="GO" id="GO:0046872">
    <property type="term" value="F:metal ion binding"/>
    <property type="evidence" value="ECO:0007669"/>
    <property type="project" value="InterPro"/>
</dbReference>
<evidence type="ECO:0000313" key="2">
    <source>
        <dbReference type="EMBL" id="MBB6474420.1"/>
    </source>
</evidence>
<dbReference type="Proteomes" id="UP000555564">
    <property type="component" value="Unassembled WGS sequence"/>
</dbReference>
<dbReference type="EMBL" id="JACHIU010000001">
    <property type="protein sequence ID" value="MBB6474420.1"/>
    <property type="molecule type" value="Genomic_DNA"/>
</dbReference>
<reference evidence="2 3" key="1">
    <citation type="submission" date="2020-08" db="EMBL/GenBank/DDBJ databases">
        <title>Sequencing the genomes of 1000 actinobacteria strains.</title>
        <authorList>
            <person name="Klenk H.-P."/>
        </authorList>
    </citation>
    <scope>NUCLEOTIDE SEQUENCE [LARGE SCALE GENOMIC DNA]</scope>
    <source>
        <strain evidence="2 3">DSM 44936</strain>
    </source>
</reference>
<dbReference type="Gene3D" id="1.20.120.450">
    <property type="entry name" value="dinb family like domain"/>
    <property type="match status" value="1"/>
</dbReference>
<dbReference type="RefSeq" id="WP_184982913.1">
    <property type="nucleotide sequence ID" value="NZ_BAAALO010000014.1"/>
</dbReference>
<dbReference type="Pfam" id="PF11716">
    <property type="entry name" value="MDMPI_N"/>
    <property type="match status" value="1"/>
</dbReference>
<evidence type="ECO:0000259" key="1">
    <source>
        <dbReference type="Pfam" id="PF11716"/>
    </source>
</evidence>
<dbReference type="InterPro" id="IPR024344">
    <property type="entry name" value="MDMPI_metal-binding"/>
</dbReference>
<name>A0A7X0IFR7_9ACTN</name>
<dbReference type="InterPro" id="IPR017520">
    <property type="entry name" value="CHP03086"/>
</dbReference>
<proteinExistence type="predicted"/>
<feature type="domain" description="Mycothiol-dependent maleylpyruvate isomerase metal-binding" evidence="1">
    <location>
        <begin position="5"/>
        <end position="132"/>
    </location>
</feature>
<dbReference type="InterPro" id="IPR034660">
    <property type="entry name" value="DinB/YfiT-like"/>
</dbReference>
<dbReference type="InterPro" id="IPR017517">
    <property type="entry name" value="Maleyloyr_isom"/>
</dbReference>
<dbReference type="AlphaFoldDB" id="A0A7X0IFR7"/>
<dbReference type="SUPFAM" id="SSF109854">
    <property type="entry name" value="DinB/YfiT-like putative metalloenzymes"/>
    <property type="match status" value="1"/>
</dbReference>
<keyword evidence="3" id="KW-1185">Reference proteome</keyword>
<sequence>MIDLEPAAREIKGLLDGVGTTRMADGTPCPEYSVGALLDHLTSLALAFTWAARKTPPQERAGDVSPPGGATAEHLDPRWREVLPERLDALVEAWRDPEAWKGTTSIAGLTMPAEQVGVVVLDELVLHGWDLARATGQPYDCDPASAEVVLAFAGATAQPGQEAAREGLFGPVVAVPADAPVFERALGLAGRDPAWRP</sequence>
<protein>
    <submittedName>
        <fullName evidence="2">Uncharacterized protein (TIGR03086 family)</fullName>
    </submittedName>
</protein>